<feature type="region of interest" description="Disordered" evidence="1">
    <location>
        <begin position="213"/>
        <end position="240"/>
    </location>
</feature>
<dbReference type="AlphaFoldDB" id="A0A8K0UEB6"/>
<dbReference type="Proteomes" id="UP000813824">
    <property type="component" value="Unassembled WGS sequence"/>
</dbReference>
<evidence type="ECO:0000313" key="3">
    <source>
        <dbReference type="Proteomes" id="UP000813824"/>
    </source>
</evidence>
<feature type="region of interest" description="Disordered" evidence="1">
    <location>
        <begin position="365"/>
        <end position="384"/>
    </location>
</feature>
<evidence type="ECO:0000313" key="2">
    <source>
        <dbReference type="EMBL" id="KAH8080677.1"/>
    </source>
</evidence>
<gene>
    <name evidence="2" type="ORF">BXZ70DRAFT_910902</name>
</gene>
<dbReference type="EMBL" id="JAEVFJ010000053">
    <property type="protein sequence ID" value="KAH8080677.1"/>
    <property type="molecule type" value="Genomic_DNA"/>
</dbReference>
<sequence>MSNGPDRHISSCSCPNPTSIFLIGVGIPGDVAGGKFGLCDGLDVETKEDGRRSVSMNQSHQTLDIICSPVTQFEVAFWIKFVQLIRLLVPIFRSILTLDTCEQSDELQDEWLSRHRSHETQAGNATEPVPRDRSAHLFFVSLGSLCPSVRFGSVFAFGMPVLSPNADYRIACRASEVASKFTQVAMPLSASTHPHAPDRGCQYHDHTTSDITTADVGLTHPGRSRKKAPFGSLNSRSEGPSSQIHDFAIYSLYRTSAPGLSSWYHLQDAAHLRPSRGNLVRSSNKMPARAHYELPFISIRMFQASDCSSARTWLIIVPGGSFLLNARTSKNLDGEQCRIELVNSSTNRMAFSYNDRRGPTVKAHFHSNRSHNPKNREPKASTPACYRSRSQAWTRRPAGSSHTRLLAGAILAKVFIAFCVPEVHPLPFANSTPPDAWRLQPRPSDSASAQWSRSWKWEEEDKGCMNRSEISSAPIVVGVSMSASALHHGRVGEQEPRFSRTSMKRYRDANRDTLVLRVSSDEWV</sequence>
<organism evidence="2 3">
    <name type="scientific">Cristinia sonorae</name>
    <dbReference type="NCBI Taxonomy" id="1940300"/>
    <lineage>
        <taxon>Eukaryota</taxon>
        <taxon>Fungi</taxon>
        <taxon>Dikarya</taxon>
        <taxon>Basidiomycota</taxon>
        <taxon>Agaricomycotina</taxon>
        <taxon>Agaricomycetes</taxon>
        <taxon>Agaricomycetidae</taxon>
        <taxon>Agaricales</taxon>
        <taxon>Pleurotineae</taxon>
        <taxon>Stephanosporaceae</taxon>
        <taxon>Cristinia</taxon>
    </lineage>
</organism>
<accession>A0A8K0UEB6</accession>
<feature type="region of interest" description="Disordered" evidence="1">
    <location>
        <begin position="432"/>
        <end position="451"/>
    </location>
</feature>
<protein>
    <submittedName>
        <fullName evidence="2">Uncharacterized protein</fullName>
    </submittedName>
</protein>
<comment type="caution">
    <text evidence="2">The sequence shown here is derived from an EMBL/GenBank/DDBJ whole genome shotgun (WGS) entry which is preliminary data.</text>
</comment>
<proteinExistence type="predicted"/>
<name>A0A8K0UEB6_9AGAR</name>
<keyword evidence="3" id="KW-1185">Reference proteome</keyword>
<reference evidence="2" key="1">
    <citation type="journal article" date="2021" name="New Phytol.">
        <title>Evolutionary innovations through gain and loss of genes in the ectomycorrhizal Boletales.</title>
        <authorList>
            <person name="Wu G."/>
            <person name="Miyauchi S."/>
            <person name="Morin E."/>
            <person name="Kuo A."/>
            <person name="Drula E."/>
            <person name="Varga T."/>
            <person name="Kohler A."/>
            <person name="Feng B."/>
            <person name="Cao Y."/>
            <person name="Lipzen A."/>
            <person name="Daum C."/>
            <person name="Hundley H."/>
            <person name="Pangilinan J."/>
            <person name="Johnson J."/>
            <person name="Barry K."/>
            <person name="LaButti K."/>
            <person name="Ng V."/>
            <person name="Ahrendt S."/>
            <person name="Min B."/>
            <person name="Choi I.G."/>
            <person name="Park H."/>
            <person name="Plett J.M."/>
            <person name="Magnuson J."/>
            <person name="Spatafora J.W."/>
            <person name="Nagy L.G."/>
            <person name="Henrissat B."/>
            <person name="Grigoriev I.V."/>
            <person name="Yang Z.L."/>
            <person name="Xu J."/>
            <person name="Martin F.M."/>
        </authorList>
    </citation>
    <scope>NUCLEOTIDE SEQUENCE</scope>
    <source>
        <strain evidence="2">KKN 215</strain>
    </source>
</reference>
<evidence type="ECO:0000256" key="1">
    <source>
        <dbReference type="SAM" id="MobiDB-lite"/>
    </source>
</evidence>